<organism evidence="1 2">
    <name type="scientific">Gordonia phage Clark</name>
    <dbReference type="NCBI Taxonomy" id="2588133"/>
    <lineage>
        <taxon>Viruses</taxon>
        <taxon>Duplodnaviria</taxon>
        <taxon>Heunggongvirae</taxon>
        <taxon>Uroviricota</taxon>
        <taxon>Caudoviricetes</taxon>
        <taxon>Beenievirus</taxon>
        <taxon>Beenievirus clark</taxon>
    </lineage>
</organism>
<evidence type="ECO:0000313" key="1">
    <source>
        <dbReference type="EMBL" id="QDF18009.1"/>
    </source>
</evidence>
<keyword evidence="2" id="KW-1185">Reference proteome</keyword>
<gene>
    <name evidence="1" type="primary">60</name>
    <name evidence="1" type="ORF">SEA_CLARK_60</name>
</gene>
<evidence type="ECO:0000313" key="2">
    <source>
        <dbReference type="Proteomes" id="UP000320867"/>
    </source>
</evidence>
<reference evidence="1 2" key="1">
    <citation type="submission" date="2019-04" db="EMBL/GenBank/DDBJ databases">
        <authorList>
            <person name="Wiafe-Kwakye C.S."/>
            <person name="Molloy S.D."/>
            <person name="Garlena R.A."/>
            <person name="Russell D.A."/>
            <person name="Pope W.H."/>
            <person name="Jacobs-Sera D."/>
            <person name="Hatfull G.F."/>
        </authorList>
    </citation>
    <scope>NUCLEOTIDE SEQUENCE [LARGE SCALE GENOMIC DNA]</scope>
</reference>
<name>A0A4Y6EQV0_9CAUD</name>
<proteinExistence type="predicted"/>
<accession>A0A4Y6EQV0</accession>
<dbReference type="EMBL" id="MK801729">
    <property type="protein sequence ID" value="QDF18009.1"/>
    <property type="molecule type" value="Genomic_DNA"/>
</dbReference>
<sequence>MTTPNLEQIIAAHPYRINAQRVWCACGWDAYPDETPNGMDAHAAHVVAAIRDSGLTVIALPEPTGSDDTGRHEWLNGEVYVGGPGNGRVRCYLEDPRMSDDEAADLGAALIAAAQVAERNNHE</sequence>
<dbReference type="KEGG" id="vg:77930303"/>
<dbReference type="RefSeq" id="YP_010654455.1">
    <property type="nucleotide sequence ID" value="NC_070811.1"/>
</dbReference>
<dbReference type="Proteomes" id="UP000320867">
    <property type="component" value="Segment"/>
</dbReference>
<protein>
    <submittedName>
        <fullName evidence="1">Uncharacterized protein</fullName>
    </submittedName>
</protein>
<dbReference type="GeneID" id="77930303"/>